<dbReference type="GO" id="GO:0016705">
    <property type="term" value="F:oxidoreductase activity, acting on paired donors, with incorporation or reduction of molecular oxygen"/>
    <property type="evidence" value="ECO:0007669"/>
    <property type="project" value="InterPro"/>
</dbReference>
<feature type="signal peptide" evidence="11">
    <location>
        <begin position="1"/>
        <end position="24"/>
    </location>
</feature>
<keyword evidence="13" id="KW-1185">Reference proteome</keyword>
<evidence type="ECO:0000313" key="12">
    <source>
        <dbReference type="EMBL" id="KLO17831.1"/>
    </source>
</evidence>
<dbReference type="PROSITE" id="PS00086">
    <property type="entry name" value="CYTOCHROME_P450"/>
    <property type="match status" value="1"/>
</dbReference>
<keyword evidence="8 10" id="KW-0503">Monooxygenase</keyword>
<dbReference type="Pfam" id="PF00067">
    <property type="entry name" value="p450"/>
    <property type="match status" value="1"/>
</dbReference>
<comment type="similarity">
    <text evidence="3 10">Belongs to the cytochrome P450 family.</text>
</comment>
<organism evidence="12 13">
    <name type="scientific">Schizopora paradoxa</name>
    <dbReference type="NCBI Taxonomy" id="27342"/>
    <lineage>
        <taxon>Eukaryota</taxon>
        <taxon>Fungi</taxon>
        <taxon>Dikarya</taxon>
        <taxon>Basidiomycota</taxon>
        <taxon>Agaricomycotina</taxon>
        <taxon>Agaricomycetes</taxon>
        <taxon>Hymenochaetales</taxon>
        <taxon>Schizoporaceae</taxon>
        <taxon>Schizopora</taxon>
    </lineage>
</organism>
<proteinExistence type="inferred from homology"/>
<keyword evidence="6 10" id="KW-0560">Oxidoreductase</keyword>
<dbReference type="InterPro" id="IPR050364">
    <property type="entry name" value="Cytochrome_P450_fung"/>
</dbReference>
<dbReference type="Proteomes" id="UP000053477">
    <property type="component" value="Unassembled WGS sequence"/>
</dbReference>
<dbReference type="Gene3D" id="1.10.630.10">
    <property type="entry name" value="Cytochrome P450"/>
    <property type="match status" value="1"/>
</dbReference>
<evidence type="ECO:0000256" key="11">
    <source>
        <dbReference type="SAM" id="SignalP"/>
    </source>
</evidence>
<evidence type="ECO:0000256" key="3">
    <source>
        <dbReference type="ARBA" id="ARBA00010617"/>
    </source>
</evidence>
<dbReference type="CDD" id="cd11065">
    <property type="entry name" value="CYP64-like"/>
    <property type="match status" value="1"/>
</dbReference>
<dbReference type="InterPro" id="IPR002401">
    <property type="entry name" value="Cyt_P450_E_grp-I"/>
</dbReference>
<evidence type="ECO:0000256" key="4">
    <source>
        <dbReference type="ARBA" id="ARBA00022617"/>
    </source>
</evidence>
<accession>A0A0H2SL53</accession>
<evidence type="ECO:0000256" key="8">
    <source>
        <dbReference type="ARBA" id="ARBA00023033"/>
    </source>
</evidence>
<dbReference type="InterPro" id="IPR036396">
    <property type="entry name" value="Cyt_P450_sf"/>
</dbReference>
<dbReference type="SUPFAM" id="SSF48264">
    <property type="entry name" value="Cytochrome P450"/>
    <property type="match status" value="1"/>
</dbReference>
<dbReference type="GO" id="GO:0020037">
    <property type="term" value="F:heme binding"/>
    <property type="evidence" value="ECO:0007669"/>
    <property type="project" value="InterPro"/>
</dbReference>
<evidence type="ECO:0000256" key="2">
    <source>
        <dbReference type="ARBA" id="ARBA00005179"/>
    </source>
</evidence>
<dbReference type="PANTHER" id="PTHR46300:SF7">
    <property type="entry name" value="P450, PUTATIVE (EUROFUNG)-RELATED"/>
    <property type="match status" value="1"/>
</dbReference>
<evidence type="ECO:0000256" key="6">
    <source>
        <dbReference type="ARBA" id="ARBA00023002"/>
    </source>
</evidence>
<comment type="cofactor">
    <cofactor evidence="1 9">
        <name>heme</name>
        <dbReference type="ChEBI" id="CHEBI:30413"/>
    </cofactor>
</comment>
<name>A0A0H2SL53_9AGAM</name>
<evidence type="ECO:0000256" key="10">
    <source>
        <dbReference type="RuleBase" id="RU000461"/>
    </source>
</evidence>
<dbReference type="InParanoid" id="A0A0H2SL53"/>
<dbReference type="PRINTS" id="PR00385">
    <property type="entry name" value="P450"/>
</dbReference>
<dbReference type="InterPro" id="IPR001128">
    <property type="entry name" value="Cyt_P450"/>
</dbReference>
<evidence type="ECO:0000256" key="7">
    <source>
        <dbReference type="ARBA" id="ARBA00023004"/>
    </source>
</evidence>
<dbReference type="EMBL" id="KQ085900">
    <property type="protein sequence ID" value="KLO17831.1"/>
    <property type="molecule type" value="Genomic_DNA"/>
</dbReference>
<evidence type="ECO:0000313" key="13">
    <source>
        <dbReference type="Proteomes" id="UP000053477"/>
    </source>
</evidence>
<evidence type="ECO:0000256" key="1">
    <source>
        <dbReference type="ARBA" id="ARBA00001971"/>
    </source>
</evidence>
<comment type="pathway">
    <text evidence="2">Secondary metabolite biosynthesis.</text>
</comment>
<keyword evidence="4 9" id="KW-0349">Heme</keyword>
<dbReference type="GO" id="GO:0004497">
    <property type="term" value="F:monooxygenase activity"/>
    <property type="evidence" value="ECO:0007669"/>
    <property type="project" value="UniProtKB-KW"/>
</dbReference>
<dbReference type="InterPro" id="IPR017972">
    <property type="entry name" value="Cyt_P450_CS"/>
</dbReference>
<reference evidence="12 13" key="1">
    <citation type="submission" date="2015-04" db="EMBL/GenBank/DDBJ databases">
        <title>Complete genome sequence of Schizopora paradoxa KUC8140, a cosmopolitan wood degrader in East Asia.</title>
        <authorList>
            <consortium name="DOE Joint Genome Institute"/>
            <person name="Min B."/>
            <person name="Park H."/>
            <person name="Jang Y."/>
            <person name="Kim J.-J."/>
            <person name="Kim K.H."/>
            <person name="Pangilinan J."/>
            <person name="Lipzen A."/>
            <person name="Riley R."/>
            <person name="Grigoriev I.V."/>
            <person name="Spatafora J.W."/>
            <person name="Choi I.-G."/>
        </authorList>
    </citation>
    <scope>NUCLEOTIDE SEQUENCE [LARGE SCALE GENOMIC DNA]</scope>
    <source>
        <strain evidence="12 13">KUC8140</strain>
    </source>
</reference>
<evidence type="ECO:0000256" key="5">
    <source>
        <dbReference type="ARBA" id="ARBA00022723"/>
    </source>
</evidence>
<dbReference type="OrthoDB" id="2789670at2759"/>
<keyword evidence="5 9" id="KW-0479">Metal-binding</keyword>
<keyword evidence="11" id="KW-0732">Signal</keyword>
<feature type="chain" id="PRO_5005202542" evidence="11">
    <location>
        <begin position="25"/>
        <end position="522"/>
    </location>
</feature>
<protein>
    <submittedName>
        <fullName evidence="12">Cytochrome P450</fullName>
    </submittedName>
</protein>
<feature type="binding site" description="axial binding residue" evidence="9">
    <location>
        <position position="453"/>
    </location>
    <ligand>
        <name>heme</name>
        <dbReference type="ChEBI" id="CHEBI:30413"/>
    </ligand>
    <ligandPart>
        <name>Fe</name>
        <dbReference type="ChEBI" id="CHEBI:18248"/>
    </ligandPart>
</feature>
<keyword evidence="7 9" id="KW-0408">Iron</keyword>
<dbReference type="STRING" id="27342.A0A0H2SL53"/>
<sequence length="522" mass="59369">MNWASVSALLSAFVLSILYTGSRKKDKRRYPPGPAADPIVGNVRSFPQHDPHKVFSKWGKTFGELTYVHVLGKPIIVLNSLDIIKNLLDKRGMNYSGRPRAILYEMIKWSETVILLPFGEKWKKQRRMISENFTPTTVKEYFPLLENEVLSFVRRFEGRPDCLDESLHRLLSGTMLRLTYGHIVQSDDDSFMERIGRAAHLLALYPNPGAMPVDFFPFLRYLPVWFPGMGFIRHANSTRDFVAELTEDLYKIVEDDVLSGRMNTSLVAKWRGDSKKAKSLGRDDIIDVKMNGFTTYVAGVETTESTIFTFYLMMIVNPEIQRRAQLEIDQFVATEGRLPSFEDRTQLPFVGCILKEVYRFGPPLPLAVPHTTFKDDVYKNMFIPGGSLVIPNIWGLMNDEKVFPDPNVFNPDRHMTKTGAETKNEVSSVELGSEKTIASDPSTLVFGFGRRICPGKQFADGMVWLVIARTLAVFDVLPPLNETTGKPELPEVEYITTATARPKDFKCRVLPRSERHLSLLRD</sequence>
<dbReference type="PANTHER" id="PTHR46300">
    <property type="entry name" value="P450, PUTATIVE (EUROFUNG)-RELATED-RELATED"/>
    <property type="match status" value="1"/>
</dbReference>
<dbReference type="AlphaFoldDB" id="A0A0H2SL53"/>
<gene>
    <name evidence="12" type="ORF">SCHPADRAFT_143807</name>
</gene>
<dbReference type="GO" id="GO:0005506">
    <property type="term" value="F:iron ion binding"/>
    <property type="evidence" value="ECO:0007669"/>
    <property type="project" value="InterPro"/>
</dbReference>
<dbReference type="PRINTS" id="PR00463">
    <property type="entry name" value="EP450I"/>
</dbReference>
<evidence type="ECO:0000256" key="9">
    <source>
        <dbReference type="PIRSR" id="PIRSR602401-1"/>
    </source>
</evidence>